<dbReference type="PANTHER" id="PTHR24330">
    <property type="entry name" value="HOMEOBOX PROTEIN BARH-LIKE"/>
    <property type="match status" value="1"/>
</dbReference>
<name>A0A6P6RUP2_9EIME</name>
<feature type="region of interest" description="Disordered" evidence="1">
    <location>
        <begin position="764"/>
        <end position="783"/>
    </location>
</feature>
<evidence type="ECO:0000313" key="2">
    <source>
        <dbReference type="Proteomes" id="UP000515125"/>
    </source>
</evidence>
<dbReference type="RefSeq" id="XP_026191172.1">
    <property type="nucleotide sequence ID" value="XM_026335387.1"/>
</dbReference>
<evidence type="ECO:0000256" key="1">
    <source>
        <dbReference type="SAM" id="MobiDB-lite"/>
    </source>
</evidence>
<dbReference type="Proteomes" id="UP000515125">
    <property type="component" value="Unplaced"/>
</dbReference>
<feature type="compositionally biased region" description="Basic and acidic residues" evidence="1">
    <location>
        <begin position="35"/>
        <end position="46"/>
    </location>
</feature>
<accession>A0A6P6RUP2</accession>
<dbReference type="PANTHER" id="PTHR24330:SF10">
    <property type="entry name" value="HOMEOBOX PROTEIN B-H1-RELATED"/>
    <property type="match status" value="1"/>
</dbReference>
<dbReference type="GO" id="GO:0005634">
    <property type="term" value="C:nucleus"/>
    <property type="evidence" value="ECO:0007669"/>
    <property type="project" value="TreeGrafter"/>
</dbReference>
<evidence type="ECO:0000313" key="3">
    <source>
        <dbReference type="RefSeq" id="XP_026191172.1"/>
    </source>
</evidence>
<organism evidence="2 3">
    <name type="scientific">Cyclospora cayetanensis</name>
    <dbReference type="NCBI Taxonomy" id="88456"/>
    <lineage>
        <taxon>Eukaryota</taxon>
        <taxon>Sar</taxon>
        <taxon>Alveolata</taxon>
        <taxon>Apicomplexa</taxon>
        <taxon>Conoidasida</taxon>
        <taxon>Coccidia</taxon>
        <taxon>Eucoccidiorida</taxon>
        <taxon>Eimeriorina</taxon>
        <taxon>Eimeriidae</taxon>
        <taxon>Cyclospora</taxon>
    </lineage>
</organism>
<dbReference type="GO" id="GO:0000981">
    <property type="term" value="F:DNA-binding transcription factor activity, RNA polymerase II-specific"/>
    <property type="evidence" value="ECO:0007669"/>
    <property type="project" value="TreeGrafter"/>
</dbReference>
<dbReference type="GO" id="GO:0000977">
    <property type="term" value="F:RNA polymerase II transcription regulatory region sequence-specific DNA binding"/>
    <property type="evidence" value="ECO:0007669"/>
    <property type="project" value="TreeGrafter"/>
</dbReference>
<proteinExistence type="predicted"/>
<dbReference type="InterPro" id="IPR052145">
    <property type="entry name" value="Mediator/Homeobox_domain"/>
</dbReference>
<sequence length="1354" mass="146731">MGENTWGAATEAAFQRGDEAAAQTLLQGLIDEVRQRHQHKQQEHQENQVNKQPLQHTKKSSSVLTALRDIRAPLAFALQVFEAQKGALSSLKGNNSSLEGFLAPFSSDNVCNCEFGSHSMSPVSSESDLTAGERASRAVAYSGDLQHPLLWHSVTATAHGLLLPWMGNRLQQAAEVAQKRAQKPQHQTSQPRVLEDCECAILLHRLLVAVEKLAAAGAAETADAVKNLGGLPSGSFCCCKGRPFIALEGSSPEAPGTPGLLSLVPALLLLLEASSRAAALLPAASRTAAAIMEFLVQQQLYSFLCWQQQSERTMQQQRQETFFDEELRRCGVSARRSGLCLILQLLETGAQFSTKGEQQDREKHTPNQQCPHQGVQQLQLGERIRKEHTGPPAEAKSCSTRWQCPFTMAKRLLLLLIQLSTATGLKRACELYTHQPHTQDEGCTAGIAWGIPLLSEAGAASWLFCSLVRAAAGNQHVATSAGAPAVVGLSDGTASAALRVVQTTEDVHPFSLPFEFLGAPEKALAHGLWWQRICCSRMLQHRSRQHVWHQAELLLQSTVEAVCSALSRVNLPNEQQTDQQHRQQHQVSKSCPRCRSTVAAVALYFCCHAATRLAHGTVQQGKGGFKTWASQTFWRVTRRPPVVTETSALLVKALKALPMIEGSHTHSAASSCSATSSGRSMSTRGSATTIRSRELCAFAIRLTAVEVLHLLGPAEREKATRSLARGFEECLLLPPLCVLRSIVQQQHHQQQLVSQPTQQHCQKEHQFDQQQQHYGKEQQCPPGTARPADVCRLIRLSPLSPLLGAAARHLGFGAARELSAQAEISFAAESSPDQKQKEEENTLCASFYMWSCRLHAACVLLETLSAHSDVSANAGIPSDGVRATIMEVELLLGFVALFVAACLRCCLPPINMSPQPVSPMQQQQDPQQQSQQQENWARIVGSALYVHLAVPAEAAAEAAAMVPSLLLRAADAVPLPSTTRRLLRDFAVAALSGSCMPHALAAFRSYGSSIYFPETELLKGVLRMGGPLGQAAATAVARGALARLALVLETLSSPPQPVLLLLSEFSAQKQVRTLLAKALHLGAIGEALKAFAAAGHCCCCAPETAIMEISLKEHDWSSRKPNKSDCSMPHLCLSNLLELLQLAQEYSPSADYHQSAVLPAPVTAGVATKTRDRIQESCVLVKRSYCFQQKQRQQQHWQQLQQRLIDGVSALLLQCILVRGHQGLRLTAMLLPEIITAAVAVATVGGKMGSFHKLLQLFAQDSQLLGVPSFMLPQQQRQQKGKELQRLLWTALLQQVEAAATAAAAAESAAGGTANYGEHAPTEARSQKEKAIITLGFAAAPLPVRCCCRSIGRS</sequence>
<feature type="region of interest" description="Disordered" evidence="1">
    <location>
        <begin position="353"/>
        <end position="372"/>
    </location>
</feature>
<feature type="region of interest" description="Disordered" evidence="1">
    <location>
        <begin position="35"/>
        <end position="60"/>
    </location>
</feature>
<gene>
    <name evidence="3" type="primary">LOC34617504</name>
</gene>
<protein>
    <submittedName>
        <fullName evidence="3">Uncharacterized protein LOC34617504</fullName>
    </submittedName>
</protein>
<dbReference type="GeneID" id="34617504"/>
<keyword evidence="2" id="KW-1185">Reference proteome</keyword>
<reference evidence="3" key="1">
    <citation type="submission" date="2025-08" db="UniProtKB">
        <authorList>
            <consortium name="RefSeq"/>
        </authorList>
    </citation>
    <scope>IDENTIFICATION</scope>
</reference>